<evidence type="ECO:0000313" key="2">
    <source>
        <dbReference type="EMBL" id="MFD2312554.1"/>
    </source>
</evidence>
<protein>
    <submittedName>
        <fullName evidence="2">DUF6795 domain-containing protein</fullName>
    </submittedName>
</protein>
<gene>
    <name evidence="2" type="ORF">ACFSKX_19220</name>
</gene>
<organism evidence="2 3">
    <name type="scientific">Microbulbifer halophilus</name>
    <dbReference type="NCBI Taxonomy" id="453963"/>
    <lineage>
        <taxon>Bacteria</taxon>
        <taxon>Pseudomonadati</taxon>
        <taxon>Pseudomonadota</taxon>
        <taxon>Gammaproteobacteria</taxon>
        <taxon>Cellvibrionales</taxon>
        <taxon>Microbulbiferaceae</taxon>
        <taxon>Microbulbifer</taxon>
    </lineage>
</organism>
<reference evidence="3" key="1">
    <citation type="journal article" date="2019" name="Int. J. Syst. Evol. Microbiol.">
        <title>The Global Catalogue of Microorganisms (GCM) 10K type strain sequencing project: providing services to taxonomists for standard genome sequencing and annotation.</title>
        <authorList>
            <consortium name="The Broad Institute Genomics Platform"/>
            <consortium name="The Broad Institute Genome Sequencing Center for Infectious Disease"/>
            <person name="Wu L."/>
            <person name="Ma J."/>
        </authorList>
    </citation>
    <scope>NUCLEOTIDE SEQUENCE [LARGE SCALE GENOMIC DNA]</scope>
    <source>
        <strain evidence="3">KCTC 12848</strain>
    </source>
</reference>
<dbReference type="InterPro" id="IPR046474">
    <property type="entry name" value="DUF6795"/>
</dbReference>
<dbReference type="EMBL" id="JBHUJD010000057">
    <property type="protein sequence ID" value="MFD2312554.1"/>
    <property type="molecule type" value="Genomic_DNA"/>
</dbReference>
<evidence type="ECO:0000313" key="3">
    <source>
        <dbReference type="Proteomes" id="UP001597425"/>
    </source>
</evidence>
<dbReference type="Proteomes" id="UP001597425">
    <property type="component" value="Unassembled WGS sequence"/>
</dbReference>
<accession>A0ABW5EMA2</accession>
<feature type="domain" description="DUF6795" evidence="1">
    <location>
        <begin position="47"/>
        <end position="145"/>
    </location>
</feature>
<dbReference type="RefSeq" id="WP_377535358.1">
    <property type="nucleotide sequence ID" value="NZ_JBHSIG010000001.1"/>
</dbReference>
<proteinExistence type="predicted"/>
<sequence length="164" mass="18602">MTLYRRNLNIGKSFYFLAFIIALIPVSGNTMSSLNPFKACTFSEMKLRLTLDGKPADGAKVTRTVNWKEEVVDTFKADENGTVQLPAMYESSVTQVLPVEFVSSQVISVQYQEKDYKIWVYAKRDPAENFEMSGSPLELDCELSDDPKTERAFDSIVKTSCQWN</sequence>
<dbReference type="Pfam" id="PF20598">
    <property type="entry name" value="DUF6795"/>
    <property type="match status" value="1"/>
</dbReference>
<name>A0ABW5EMA2_9GAMM</name>
<keyword evidence="3" id="KW-1185">Reference proteome</keyword>
<comment type="caution">
    <text evidence="2">The sequence shown here is derived from an EMBL/GenBank/DDBJ whole genome shotgun (WGS) entry which is preliminary data.</text>
</comment>
<evidence type="ECO:0000259" key="1">
    <source>
        <dbReference type="Pfam" id="PF20598"/>
    </source>
</evidence>